<proteinExistence type="inferred from homology"/>
<sequence length="224" mass="24192">MAKDTTKSEDAAGDEEKPAKKKLAGKTMVLFFVIPALLIMGGGVAVGMMLAGGGKDDAPVEHAAKDDHGDEKADDHGKAKDDHGKAKDDHGKKDDGHAESASGGGHEGPSRETGTLQVGNTGDPSYYIMPDLLVNLASQDGDRQLFLKLKLTLEAEDPEMFADIPKMLPRITDQYQMFLRELRVDDLNGSAGGYRLRLELLRRINIAIAPSRVDAVLIEEMLVQ</sequence>
<comment type="function">
    <text evidence="1 10">Controls the rotational direction of flagella during chemotaxis.</text>
</comment>
<evidence type="ECO:0000256" key="5">
    <source>
        <dbReference type="ARBA" id="ARBA00022500"/>
    </source>
</evidence>
<evidence type="ECO:0000256" key="8">
    <source>
        <dbReference type="ARBA" id="ARBA00022989"/>
    </source>
</evidence>
<comment type="similarity">
    <text evidence="3 10">Belongs to the FliL family.</text>
</comment>
<accession>A0ABW2ILS4</accession>
<organism evidence="12 13">
    <name type="scientific">Hirschia litorea</name>
    <dbReference type="NCBI Taxonomy" id="1199156"/>
    <lineage>
        <taxon>Bacteria</taxon>
        <taxon>Pseudomonadati</taxon>
        <taxon>Pseudomonadota</taxon>
        <taxon>Alphaproteobacteria</taxon>
        <taxon>Hyphomonadales</taxon>
        <taxon>Hyphomonadaceae</taxon>
        <taxon>Hirschia</taxon>
    </lineage>
</organism>
<gene>
    <name evidence="12" type="ORF">ACFQS8_09255</name>
</gene>
<keyword evidence="13" id="KW-1185">Reference proteome</keyword>
<feature type="compositionally biased region" description="Basic and acidic residues" evidence="11">
    <location>
        <begin position="59"/>
        <end position="98"/>
    </location>
</feature>
<keyword evidence="9 10" id="KW-0472">Membrane</keyword>
<feature type="region of interest" description="Disordered" evidence="11">
    <location>
        <begin position="1"/>
        <end position="21"/>
    </location>
</feature>
<evidence type="ECO:0000256" key="6">
    <source>
        <dbReference type="ARBA" id="ARBA00022692"/>
    </source>
</evidence>
<comment type="subcellular location">
    <subcellularLocation>
        <location evidence="10">Cell inner membrane</location>
    </subcellularLocation>
    <subcellularLocation>
        <location evidence="2">Cell membrane</location>
        <topology evidence="2">Single-pass membrane protein</topology>
    </subcellularLocation>
</comment>
<keyword evidence="5 10" id="KW-0145">Chemotaxis</keyword>
<feature type="transmembrane region" description="Helical" evidence="10">
    <location>
        <begin position="29"/>
        <end position="51"/>
    </location>
</feature>
<protein>
    <recommendedName>
        <fullName evidence="10">Flagellar protein FliL</fullName>
    </recommendedName>
</protein>
<keyword evidence="12" id="KW-0966">Cell projection</keyword>
<dbReference type="EMBL" id="JBHTBR010000005">
    <property type="protein sequence ID" value="MFC7291800.1"/>
    <property type="molecule type" value="Genomic_DNA"/>
</dbReference>
<feature type="compositionally biased region" description="Basic and acidic residues" evidence="11">
    <location>
        <begin position="1"/>
        <end position="18"/>
    </location>
</feature>
<evidence type="ECO:0000256" key="4">
    <source>
        <dbReference type="ARBA" id="ARBA00022475"/>
    </source>
</evidence>
<evidence type="ECO:0000256" key="10">
    <source>
        <dbReference type="RuleBase" id="RU364125"/>
    </source>
</evidence>
<dbReference type="PANTHER" id="PTHR35091">
    <property type="entry name" value="FLAGELLAR PROTEIN FLIL"/>
    <property type="match status" value="1"/>
</dbReference>
<dbReference type="RefSeq" id="WP_382167038.1">
    <property type="nucleotide sequence ID" value="NZ_JBHTBR010000005.1"/>
</dbReference>
<keyword evidence="10" id="KW-0997">Cell inner membrane</keyword>
<dbReference type="Pfam" id="PF03748">
    <property type="entry name" value="FliL"/>
    <property type="match status" value="1"/>
</dbReference>
<evidence type="ECO:0000313" key="12">
    <source>
        <dbReference type="EMBL" id="MFC7291800.1"/>
    </source>
</evidence>
<dbReference type="PANTHER" id="PTHR35091:SF2">
    <property type="entry name" value="FLAGELLAR PROTEIN FLIL"/>
    <property type="match status" value="1"/>
</dbReference>
<evidence type="ECO:0000256" key="3">
    <source>
        <dbReference type="ARBA" id="ARBA00008281"/>
    </source>
</evidence>
<keyword evidence="6 10" id="KW-0812">Transmembrane</keyword>
<evidence type="ECO:0000313" key="13">
    <source>
        <dbReference type="Proteomes" id="UP001596492"/>
    </source>
</evidence>
<keyword evidence="12" id="KW-0969">Cilium</keyword>
<dbReference type="InterPro" id="IPR005503">
    <property type="entry name" value="FliL"/>
</dbReference>
<keyword evidence="4" id="KW-1003">Cell membrane</keyword>
<evidence type="ECO:0000256" key="9">
    <source>
        <dbReference type="ARBA" id="ARBA00023136"/>
    </source>
</evidence>
<comment type="caution">
    <text evidence="12">The sequence shown here is derived from an EMBL/GenBank/DDBJ whole genome shotgun (WGS) entry which is preliminary data.</text>
</comment>
<dbReference type="Proteomes" id="UP001596492">
    <property type="component" value="Unassembled WGS sequence"/>
</dbReference>
<evidence type="ECO:0000256" key="2">
    <source>
        <dbReference type="ARBA" id="ARBA00004162"/>
    </source>
</evidence>
<keyword evidence="12" id="KW-0282">Flagellum</keyword>
<feature type="region of interest" description="Disordered" evidence="11">
    <location>
        <begin position="59"/>
        <end position="120"/>
    </location>
</feature>
<evidence type="ECO:0000256" key="11">
    <source>
        <dbReference type="SAM" id="MobiDB-lite"/>
    </source>
</evidence>
<evidence type="ECO:0000256" key="7">
    <source>
        <dbReference type="ARBA" id="ARBA00022779"/>
    </source>
</evidence>
<name>A0ABW2ILS4_9PROT</name>
<keyword evidence="8 10" id="KW-1133">Transmembrane helix</keyword>
<reference evidence="13" key="1">
    <citation type="journal article" date="2019" name="Int. J. Syst. Evol. Microbiol.">
        <title>The Global Catalogue of Microorganisms (GCM) 10K type strain sequencing project: providing services to taxonomists for standard genome sequencing and annotation.</title>
        <authorList>
            <consortium name="The Broad Institute Genomics Platform"/>
            <consortium name="The Broad Institute Genome Sequencing Center for Infectious Disease"/>
            <person name="Wu L."/>
            <person name="Ma J."/>
        </authorList>
    </citation>
    <scope>NUCLEOTIDE SEQUENCE [LARGE SCALE GENOMIC DNA]</scope>
    <source>
        <strain evidence="13">CCUG 51308</strain>
    </source>
</reference>
<keyword evidence="7 10" id="KW-0283">Flagellar rotation</keyword>
<evidence type="ECO:0000256" key="1">
    <source>
        <dbReference type="ARBA" id="ARBA00002254"/>
    </source>
</evidence>